<reference evidence="2 3" key="1">
    <citation type="submission" date="2016-10" db="EMBL/GenBank/DDBJ databases">
        <authorList>
            <person name="de Groot N.N."/>
        </authorList>
    </citation>
    <scope>NUCLEOTIDE SEQUENCE [LARGE SCALE GENOMIC DNA]</scope>
    <source>
        <strain evidence="2 3">CGMCC 4.7037</strain>
    </source>
</reference>
<keyword evidence="1" id="KW-1133">Transmembrane helix</keyword>
<dbReference type="AlphaFoldDB" id="A0A1H5ZBS9"/>
<dbReference type="EMBL" id="FNVT01000002">
    <property type="protein sequence ID" value="SEG33752.1"/>
    <property type="molecule type" value="Genomic_DNA"/>
</dbReference>
<evidence type="ECO:0000313" key="2">
    <source>
        <dbReference type="EMBL" id="SEG33752.1"/>
    </source>
</evidence>
<feature type="transmembrane region" description="Helical" evidence="1">
    <location>
        <begin position="42"/>
        <end position="61"/>
    </location>
</feature>
<name>A0A1H5ZBS9_9ACTN</name>
<protein>
    <submittedName>
        <fullName evidence="2">Uncharacterized protein</fullName>
    </submittedName>
</protein>
<evidence type="ECO:0000256" key="1">
    <source>
        <dbReference type="SAM" id="Phobius"/>
    </source>
</evidence>
<dbReference type="Proteomes" id="UP000236732">
    <property type="component" value="Unassembled WGS sequence"/>
</dbReference>
<keyword evidence="3" id="KW-1185">Reference proteome</keyword>
<accession>A0A1H5ZBS9</accession>
<sequence length="235" mass="24530">MTTGQEQELRELLESDSVDGPRGGVTVADVDRRVRRIRGRRGRAAGSIALAALAVVAVANLPRAETAPRDVWSGTLAQPSGKAVPFDGLAGKAIPFDHDFDRGGKAETLRFTSSARKVSFMVRCPAGGYALIWVNGLLTAGGRCDQTALAPPYRFGDAAVSTEGANELTAALLPVSAGAEPMSERRAKELLAQAVPFAAGWRVSVVKEATAGCPYGVVPIDPGTGKIDVSCSARQ</sequence>
<organism evidence="2 3">
    <name type="scientific">Nonomuraea solani</name>
    <dbReference type="NCBI Taxonomy" id="1144553"/>
    <lineage>
        <taxon>Bacteria</taxon>
        <taxon>Bacillati</taxon>
        <taxon>Actinomycetota</taxon>
        <taxon>Actinomycetes</taxon>
        <taxon>Streptosporangiales</taxon>
        <taxon>Streptosporangiaceae</taxon>
        <taxon>Nonomuraea</taxon>
    </lineage>
</organism>
<gene>
    <name evidence="2" type="ORF">SAMN05444920_102631</name>
</gene>
<dbReference type="OrthoDB" id="3542629at2"/>
<keyword evidence="1" id="KW-0812">Transmembrane</keyword>
<proteinExistence type="predicted"/>
<keyword evidence="1" id="KW-0472">Membrane</keyword>
<evidence type="ECO:0000313" key="3">
    <source>
        <dbReference type="Proteomes" id="UP000236732"/>
    </source>
</evidence>
<dbReference type="RefSeq" id="WP_103955279.1">
    <property type="nucleotide sequence ID" value="NZ_FNVT01000002.1"/>
</dbReference>